<comment type="caution">
    <text evidence="3">The sequence shown here is derived from an EMBL/GenBank/DDBJ whole genome shotgun (WGS) entry which is preliminary data.</text>
</comment>
<gene>
    <name evidence="3" type="ORF">NliqN6_3619</name>
</gene>
<dbReference type="PROSITE" id="PS50296">
    <property type="entry name" value="SUI1"/>
    <property type="match status" value="1"/>
</dbReference>
<organism evidence="3 4">
    <name type="scientific">Naganishia liquefaciens</name>
    <dbReference type="NCBI Taxonomy" id="104408"/>
    <lineage>
        <taxon>Eukaryota</taxon>
        <taxon>Fungi</taxon>
        <taxon>Dikarya</taxon>
        <taxon>Basidiomycota</taxon>
        <taxon>Agaricomycotina</taxon>
        <taxon>Tremellomycetes</taxon>
        <taxon>Filobasidiales</taxon>
        <taxon>Filobasidiaceae</taxon>
        <taxon>Naganishia</taxon>
    </lineage>
</organism>
<dbReference type="Gene3D" id="3.10.400.20">
    <property type="match status" value="1"/>
</dbReference>
<dbReference type="Gene3D" id="3.30.780.10">
    <property type="entry name" value="SUI1-like domain"/>
    <property type="match status" value="1"/>
</dbReference>
<dbReference type="AlphaFoldDB" id="A0A8H3TU51"/>
<sequence length="638" mass="68680">MFKKSPSSVGSSTALRSSDRRKLVNAVQEQYSILSLDEAKKIVPDGIKSGKVVTSSEVQGIIYSSNDGQPLWLTLGRDSREYVPTLYTLIHSDITIFLPLIPIHSPPPPPFLHTGAPLFIPAIHFLSNPWLLPDVEENRIIAYFVPDQPSQSANDGDAGMRGKIIGVGRIVAKGGLAGAYARWQSARRTEQSKASGGVQDVGKVCDTINMSGDTLWDMGSAIDLPSIPYPRPQIPLVQSSNPAHQLADNGTPPVQTPGTSGGQEPQLRTSAGNLSIRDDQQSMSSLSTSDIDAYLNSALFQALSSIGSQGTPLSASTLYSGHILPSRAAAIPQPLREDVVIGKSSWKKLAKWMKVIEKEGLVKAKEGRGGEITITTIHAEHPSIALHRAHKTIAKEEEQLRRAEAGSDKAQTGAAQGETSPANGKVKPKEMSIEEIWKPNGPNIAFWEACGIEKTRYMTHREIQGLMERYVQDKGLAKPQNRAVIRLDISLAKAIGAVKPKAEMPPDEITLRKESVVDKMKGEMAEAVRVGGPNGSIRKGNLTPATIVVKTRAGKKVTVVSGVETFDIDPDEIAEELKRLCAGSTTVNPLPGSKQALRLKEITVQGPQTQAVTDLLVSKGVPRRYIKDLGSGKGKCGK</sequence>
<dbReference type="PANTHER" id="PTHR12217:SF4">
    <property type="entry name" value="EUKARYOTIC TRANSLATION INITIATION FACTOR 2D"/>
    <property type="match status" value="1"/>
</dbReference>
<evidence type="ECO:0000256" key="1">
    <source>
        <dbReference type="SAM" id="MobiDB-lite"/>
    </source>
</evidence>
<dbReference type="GO" id="GO:0001731">
    <property type="term" value="P:formation of translation preinitiation complex"/>
    <property type="evidence" value="ECO:0007669"/>
    <property type="project" value="InterPro"/>
</dbReference>
<dbReference type="Pfam" id="PF01253">
    <property type="entry name" value="SUI1"/>
    <property type="match status" value="1"/>
</dbReference>
<dbReference type="InterPro" id="IPR041366">
    <property type="entry name" value="Pre-PUA"/>
</dbReference>
<dbReference type="Proteomes" id="UP000620104">
    <property type="component" value="Unassembled WGS sequence"/>
</dbReference>
<dbReference type="FunFam" id="3.30.780.10:FF:000008">
    <property type="entry name" value="eukaryotic translation initiation factor 2D"/>
    <property type="match status" value="1"/>
</dbReference>
<accession>A0A8H3TU51</accession>
<evidence type="ECO:0000313" key="3">
    <source>
        <dbReference type="EMBL" id="GHJ87217.1"/>
    </source>
</evidence>
<dbReference type="GO" id="GO:0003743">
    <property type="term" value="F:translation initiation factor activity"/>
    <property type="evidence" value="ECO:0007669"/>
    <property type="project" value="InterPro"/>
</dbReference>
<dbReference type="InterPro" id="IPR039759">
    <property type="entry name" value="eIF2D_SUI1"/>
</dbReference>
<keyword evidence="4" id="KW-1185">Reference proteome</keyword>
<dbReference type="Pfam" id="PF25304">
    <property type="entry name" value="WHD_eIF2D"/>
    <property type="match status" value="1"/>
</dbReference>
<dbReference type="Pfam" id="PF17832">
    <property type="entry name" value="Pre-PUA"/>
    <property type="match status" value="1"/>
</dbReference>
<reference evidence="3" key="1">
    <citation type="submission" date="2020-07" db="EMBL/GenBank/DDBJ databases">
        <title>Draft Genome Sequence of a Deep-Sea Yeast, Naganishia (Cryptococcus) liquefaciens strain N6.</title>
        <authorList>
            <person name="Han Y.W."/>
            <person name="Kajitani R."/>
            <person name="Morimoto H."/>
            <person name="Parhat M."/>
            <person name="Tsubouchi H."/>
            <person name="Bakenova O."/>
            <person name="Ogata M."/>
            <person name="Argunhan B."/>
            <person name="Aoki R."/>
            <person name="Kajiwara S."/>
            <person name="Itoh T."/>
            <person name="Iwasaki H."/>
        </authorList>
    </citation>
    <scope>NUCLEOTIDE SEQUENCE</scope>
    <source>
        <strain evidence="3">N6</strain>
    </source>
</reference>
<dbReference type="SUPFAM" id="SSF47592">
    <property type="entry name" value="SWIB/MDM2 domain"/>
    <property type="match status" value="1"/>
</dbReference>
<dbReference type="EMBL" id="BLZA01000021">
    <property type="protein sequence ID" value="GHJ87217.1"/>
    <property type="molecule type" value="Genomic_DNA"/>
</dbReference>
<dbReference type="CDD" id="cd11608">
    <property type="entry name" value="eIF2D_C"/>
    <property type="match status" value="1"/>
</dbReference>
<feature type="region of interest" description="Disordered" evidence="1">
    <location>
        <begin position="398"/>
        <end position="429"/>
    </location>
</feature>
<evidence type="ECO:0000259" key="2">
    <source>
        <dbReference type="PROSITE" id="PS50296"/>
    </source>
</evidence>
<proteinExistence type="predicted"/>
<name>A0A8H3TU51_9TREE</name>
<dbReference type="OrthoDB" id="199771at2759"/>
<feature type="domain" description="SUI1" evidence="2">
    <location>
        <begin position="550"/>
        <end position="620"/>
    </location>
</feature>
<feature type="compositionally biased region" description="Basic and acidic residues" evidence="1">
    <location>
        <begin position="398"/>
        <end position="407"/>
    </location>
</feature>
<feature type="compositionally biased region" description="Polar residues" evidence="1">
    <location>
        <begin position="409"/>
        <end position="422"/>
    </location>
</feature>
<feature type="region of interest" description="Disordered" evidence="1">
    <location>
        <begin position="233"/>
        <end position="269"/>
    </location>
</feature>
<dbReference type="SUPFAM" id="SSF55159">
    <property type="entry name" value="eIF1-like"/>
    <property type="match status" value="1"/>
</dbReference>
<dbReference type="InterPro" id="IPR039757">
    <property type="entry name" value="EIF2D"/>
</dbReference>
<evidence type="ECO:0000313" key="4">
    <source>
        <dbReference type="Proteomes" id="UP000620104"/>
    </source>
</evidence>
<feature type="compositionally biased region" description="Polar residues" evidence="1">
    <location>
        <begin position="252"/>
        <end position="269"/>
    </location>
</feature>
<dbReference type="PANTHER" id="PTHR12217">
    <property type="entry name" value="EUKARYOTIC TRANSLATION INITIATION FACTOR 2D"/>
    <property type="match status" value="1"/>
</dbReference>
<protein>
    <recommendedName>
        <fullName evidence="2">SUI1 domain-containing protein</fullName>
    </recommendedName>
</protein>
<dbReference type="InterPro" id="IPR036877">
    <property type="entry name" value="SUI1_dom_sf"/>
</dbReference>
<dbReference type="InterPro" id="IPR036885">
    <property type="entry name" value="SWIB_MDM2_dom_sf"/>
</dbReference>
<dbReference type="InterPro" id="IPR001950">
    <property type="entry name" value="SUI1"/>
</dbReference>
<dbReference type="InterPro" id="IPR057429">
    <property type="entry name" value="WH_eIF2D"/>
</dbReference>